<feature type="compositionally biased region" description="Basic and acidic residues" evidence="1">
    <location>
        <begin position="17"/>
        <end position="31"/>
    </location>
</feature>
<evidence type="ECO:0000313" key="2">
    <source>
        <dbReference type="EMBL" id="JAT85733.1"/>
    </source>
</evidence>
<feature type="region of interest" description="Disordered" evidence="1">
    <location>
        <begin position="1"/>
        <end position="70"/>
    </location>
</feature>
<feature type="non-terminal residue" evidence="2">
    <location>
        <position position="1"/>
    </location>
</feature>
<accession>A0A1E1WFG1</accession>
<organism evidence="2">
    <name type="scientific">Pectinophora gossypiella</name>
    <name type="common">Cotton pink bollworm</name>
    <name type="synonym">Depressaria gossypiella</name>
    <dbReference type="NCBI Taxonomy" id="13191"/>
    <lineage>
        <taxon>Eukaryota</taxon>
        <taxon>Metazoa</taxon>
        <taxon>Ecdysozoa</taxon>
        <taxon>Arthropoda</taxon>
        <taxon>Hexapoda</taxon>
        <taxon>Insecta</taxon>
        <taxon>Pterygota</taxon>
        <taxon>Neoptera</taxon>
        <taxon>Endopterygota</taxon>
        <taxon>Lepidoptera</taxon>
        <taxon>Glossata</taxon>
        <taxon>Ditrysia</taxon>
        <taxon>Gelechioidea</taxon>
        <taxon>Gelechiidae</taxon>
        <taxon>Apatetrinae</taxon>
        <taxon>Pectinophora</taxon>
    </lineage>
</organism>
<sequence length="107" mass="12271">TVRHPRSRSPTRSRSRSLSDEPLARLTDRRRTSAAVTNEESSERWPTRVPMYEGKDGTKWLVHPPSRPNIRTRQENTVVNSPGVKGEDAKNLKLHWNVLICSLLNKC</sequence>
<proteinExistence type="predicted"/>
<dbReference type="EMBL" id="GDQN01005321">
    <property type="protein sequence ID" value="JAT85733.1"/>
    <property type="molecule type" value="Transcribed_RNA"/>
</dbReference>
<protein>
    <submittedName>
        <fullName evidence="2">Uncharacterized protein</fullName>
    </submittedName>
</protein>
<feature type="compositionally biased region" description="Basic residues" evidence="1">
    <location>
        <begin position="1"/>
        <end position="15"/>
    </location>
</feature>
<name>A0A1E1WFG1_PECGO</name>
<gene>
    <name evidence="2" type="ORF">g.14100</name>
</gene>
<reference evidence="2" key="1">
    <citation type="submission" date="2015-09" db="EMBL/GenBank/DDBJ databases">
        <title>De novo assembly of Pectinophora gossypiella (Pink Bollworm) gut transcriptome.</title>
        <authorList>
            <person name="Tassone E.E."/>
        </authorList>
    </citation>
    <scope>NUCLEOTIDE SEQUENCE</scope>
</reference>
<dbReference type="AlphaFoldDB" id="A0A1E1WFG1"/>
<evidence type="ECO:0000256" key="1">
    <source>
        <dbReference type="SAM" id="MobiDB-lite"/>
    </source>
</evidence>